<dbReference type="InterPro" id="IPR017927">
    <property type="entry name" value="FAD-bd_FR_type"/>
</dbReference>
<keyword evidence="6" id="KW-0285">Flavoprotein</keyword>
<dbReference type="Proteomes" id="UP000070258">
    <property type="component" value="Unassembled WGS sequence"/>
</dbReference>
<dbReference type="FunFam" id="3.40.50.300:FF:000221">
    <property type="entry name" value="Multidrug ABC transporter ATP-binding protein"/>
    <property type="match status" value="1"/>
</dbReference>
<evidence type="ECO:0000256" key="14">
    <source>
        <dbReference type="ARBA" id="ARBA00023455"/>
    </source>
</evidence>
<evidence type="ECO:0000256" key="13">
    <source>
        <dbReference type="ARBA" id="ARBA00023136"/>
    </source>
</evidence>
<feature type="transmembrane region" description="Helical" evidence="18">
    <location>
        <begin position="559"/>
        <end position="577"/>
    </location>
</feature>
<evidence type="ECO:0000256" key="6">
    <source>
        <dbReference type="ARBA" id="ARBA00022630"/>
    </source>
</evidence>
<feature type="transmembrane region" description="Helical" evidence="18">
    <location>
        <begin position="326"/>
        <end position="346"/>
    </location>
</feature>
<dbReference type="EMBL" id="LSRF01000033">
    <property type="protein sequence ID" value="KXP10177.1"/>
    <property type="molecule type" value="Genomic_DNA"/>
</dbReference>
<dbReference type="SMART" id="SM00382">
    <property type="entry name" value="AAA"/>
    <property type="match status" value="1"/>
</dbReference>
<dbReference type="InterPro" id="IPR003593">
    <property type="entry name" value="AAA+_ATPase"/>
</dbReference>
<keyword evidence="3" id="KW-0813">Transport</keyword>
<dbReference type="Gene3D" id="3.40.50.80">
    <property type="entry name" value="Nucleotide-binding domain of ferredoxin-NADP reductase (FNR) module"/>
    <property type="match status" value="1"/>
</dbReference>
<dbReference type="SUPFAM" id="SSF63380">
    <property type="entry name" value="Riboflavin synthase domain-like"/>
    <property type="match status" value="1"/>
</dbReference>
<feature type="transmembrane region" description="Helical" evidence="18">
    <location>
        <begin position="434"/>
        <end position="460"/>
    </location>
</feature>
<dbReference type="GO" id="GO:0016887">
    <property type="term" value="F:ATP hydrolysis activity"/>
    <property type="evidence" value="ECO:0007669"/>
    <property type="project" value="InterPro"/>
</dbReference>
<dbReference type="Pfam" id="PF00005">
    <property type="entry name" value="ABC_tran"/>
    <property type="match status" value="1"/>
</dbReference>
<dbReference type="PROSITE" id="PS50893">
    <property type="entry name" value="ABC_TRANSPORTER_2"/>
    <property type="match status" value="1"/>
</dbReference>
<reference evidence="22 25" key="2">
    <citation type="submission" date="2016-02" db="EMBL/GenBank/DDBJ databases">
        <authorList>
            <person name="Teng J.L."/>
            <person name="Tang Y."/>
            <person name="Huang Y."/>
            <person name="Guo F."/>
            <person name="Wei W."/>
            <person name="Chen J.H."/>
            <person name="Wong S.Y."/>
            <person name="Lau S.K."/>
            <person name="Woo P.C."/>
        </authorList>
    </citation>
    <scope>NUCLEOTIDE SEQUENCE [LARGE SCALE GENOMIC DNA]</scope>
    <source>
        <strain evidence="22 25">JCM 13375</strain>
    </source>
</reference>
<evidence type="ECO:0000259" key="21">
    <source>
        <dbReference type="PROSITE" id="PS51384"/>
    </source>
</evidence>
<evidence type="ECO:0000313" key="25">
    <source>
        <dbReference type="Proteomes" id="UP000070409"/>
    </source>
</evidence>
<dbReference type="Pfam" id="PF04954">
    <property type="entry name" value="SIP"/>
    <property type="match status" value="1"/>
</dbReference>
<feature type="transmembrane region" description="Helical" evidence="18">
    <location>
        <begin position="366"/>
        <end position="388"/>
    </location>
</feature>
<evidence type="ECO:0000256" key="11">
    <source>
        <dbReference type="ARBA" id="ARBA00022967"/>
    </source>
</evidence>
<keyword evidence="25" id="KW-1185">Reference proteome</keyword>
<dbReference type="GO" id="GO:0005886">
    <property type="term" value="C:plasma membrane"/>
    <property type="evidence" value="ECO:0007669"/>
    <property type="project" value="UniProtKB-SubCell"/>
</dbReference>
<keyword evidence="11" id="KW-1278">Translocase</keyword>
<dbReference type="SUPFAM" id="SSF90123">
    <property type="entry name" value="ABC transporter transmembrane region"/>
    <property type="match status" value="1"/>
</dbReference>
<dbReference type="Gene3D" id="1.20.1560.10">
    <property type="entry name" value="ABC transporter type 1, transmembrane domain"/>
    <property type="match status" value="1"/>
</dbReference>
<evidence type="ECO:0000259" key="19">
    <source>
        <dbReference type="PROSITE" id="PS50893"/>
    </source>
</evidence>
<evidence type="ECO:0000256" key="3">
    <source>
        <dbReference type="ARBA" id="ARBA00022448"/>
    </source>
</evidence>
<dbReference type="InterPro" id="IPR011527">
    <property type="entry name" value="ABC1_TM_dom"/>
</dbReference>
<keyword evidence="12 18" id="KW-1133">Transmembrane helix</keyword>
<evidence type="ECO:0000256" key="4">
    <source>
        <dbReference type="ARBA" id="ARBA00022475"/>
    </source>
</evidence>
<dbReference type="PROSITE" id="PS50929">
    <property type="entry name" value="ABC_TM1F"/>
    <property type="match status" value="1"/>
</dbReference>
<dbReference type="Gene3D" id="3.40.50.300">
    <property type="entry name" value="P-loop containing nucleotide triphosphate hydrolases"/>
    <property type="match status" value="1"/>
</dbReference>
<dbReference type="GO" id="GO:0016491">
    <property type="term" value="F:oxidoreductase activity"/>
    <property type="evidence" value="ECO:0007669"/>
    <property type="project" value="InterPro"/>
</dbReference>
<evidence type="ECO:0000256" key="7">
    <source>
        <dbReference type="ARBA" id="ARBA00022692"/>
    </source>
</evidence>
<dbReference type="Gene3D" id="2.40.30.10">
    <property type="entry name" value="Translation factors"/>
    <property type="match status" value="1"/>
</dbReference>
<evidence type="ECO:0000256" key="15">
    <source>
        <dbReference type="ARBA" id="ARBA00023467"/>
    </source>
</evidence>
<dbReference type="SUPFAM" id="SSF52540">
    <property type="entry name" value="P-loop containing nucleoside triphosphate hydrolases"/>
    <property type="match status" value="1"/>
</dbReference>
<organism evidence="23 24">
    <name type="scientific">Tsukamurella pseudospumae</name>
    <dbReference type="NCBI Taxonomy" id="239498"/>
    <lineage>
        <taxon>Bacteria</taxon>
        <taxon>Bacillati</taxon>
        <taxon>Actinomycetota</taxon>
        <taxon>Actinomycetes</taxon>
        <taxon>Mycobacteriales</taxon>
        <taxon>Tsukamurellaceae</taxon>
        <taxon>Tsukamurella</taxon>
    </lineage>
</organism>
<evidence type="ECO:0000256" key="12">
    <source>
        <dbReference type="ARBA" id="ARBA00022989"/>
    </source>
</evidence>
<feature type="domain" description="ABC transporter" evidence="19">
    <location>
        <begin position="644"/>
        <end position="877"/>
    </location>
</feature>
<proteinExistence type="inferred from homology"/>
<dbReference type="EMBL" id="LSRE01000012">
    <property type="protein sequence ID" value="KXO98505.1"/>
    <property type="molecule type" value="Genomic_DNA"/>
</dbReference>
<evidence type="ECO:0000256" key="18">
    <source>
        <dbReference type="SAM" id="Phobius"/>
    </source>
</evidence>
<feature type="domain" description="FAD-binding FR-type" evidence="21">
    <location>
        <begin position="15"/>
        <end position="133"/>
    </location>
</feature>
<evidence type="ECO:0000313" key="22">
    <source>
        <dbReference type="EMBL" id="KXO98505.1"/>
    </source>
</evidence>
<keyword evidence="8" id="KW-0547">Nucleotide-binding</keyword>
<sequence length="889" mass="94824">MARGFSGAVMRAFGAQDYAITVVDKEQRTAHCIRIRFHSDTLFDVVSDGPTSWIRCWFPDDSGKEFQRAYTFSEVDAASGRFALDFVLHEPAGPASNWARAAQPGDELAVNYMSSVPLEIPEENPPAGYLLIGDSASVPAINTIIAAMPPEIPVEVYLEEHEPADRELPLGAHPRLRVHWVHRAGTHSLADALEARDWSNWYAWAGPEQNSLKLIRARLKEFGFPRSETHALAYWSQGKAMGKERAPETPESDGAAAPAVPDGTASPAGPDGAAPGPGMPAPATGADGAAARPEPERGAPSKTTPPQGRWRAAGAGRLLAPLKRTLILAGAAQAVVTLLQFAPYLLLIELGRRLLDGAPASDLWSVGVLAIVLLGVGTLLESALMLWLHAVDARFSRDLRGSLLGKLARLPLGWFSARSSGGVKTLIQDNTLALHYLVTHATLDAVSAVVAPIAVLVYLFTVDWGIALFLLLPVLGYVITMYRMVIASSAQIPQHQAWVDRMGGEAGAYLDAQPVIRVFGGVLASGFQRNLDGYIDFLSGWQRPFVRTKTVMDIVTRPTTFLWVIATAGTLFVIQGWTRPVDLLPFLLLGATFGVRLLGIGYGLSGLRAGMIAARDLQTVLDEPELATRAPSDDGAVTAAPGAVEVRGVTFGYRPDVPVLHDISMSLAPGTVTALVGPSGSGKSTLAALLARFHDVDAGTITVGGRDIATMPADELYARLGFVLQQTQLVVGTVAENIALAVPDATQQRIEEAARAANIHERILRMPQGYDTPLGRDPALSGGERQRLTIARAILADAPVLVLDEATAFADPESEYLVQESLSRLAAGRTVLVIAHRLHTVVDADAIVVLDGGRIVESGTHDDLLAAGGAYRSLWDAARPAAPSMGETR</sequence>
<keyword evidence="7 18" id="KW-0812">Transmembrane</keyword>
<feature type="compositionally biased region" description="Low complexity" evidence="17">
    <location>
        <begin position="261"/>
        <end position="292"/>
    </location>
</feature>
<dbReference type="PROSITE" id="PS51384">
    <property type="entry name" value="FAD_FR"/>
    <property type="match status" value="1"/>
</dbReference>
<evidence type="ECO:0000256" key="17">
    <source>
        <dbReference type="SAM" id="MobiDB-lite"/>
    </source>
</evidence>
<dbReference type="Proteomes" id="UP000070409">
    <property type="component" value="Unassembled WGS sequence"/>
</dbReference>
<keyword evidence="13 18" id="KW-0472">Membrane</keyword>
<accession>A0A138AID9</accession>
<evidence type="ECO:0000256" key="10">
    <source>
        <dbReference type="ARBA" id="ARBA00022840"/>
    </source>
</evidence>
<reference evidence="23" key="3">
    <citation type="submission" date="2016-02" db="EMBL/GenBank/DDBJ databases">
        <authorList>
            <person name="Teng J.L."/>
            <person name="Yang Y."/>
            <person name="Huang Y."/>
            <person name="Guo F."/>
            <person name="Wei W."/>
            <person name="Chen J.H."/>
            <person name="Wong S.Y."/>
            <person name="Lau S.K."/>
            <person name="Woo P.C."/>
        </authorList>
    </citation>
    <scope>NUCLEOTIDE SEQUENCE</scope>
    <source>
        <strain evidence="23">JCM 15929</strain>
    </source>
</reference>
<feature type="transmembrane region" description="Helical" evidence="18">
    <location>
        <begin position="466"/>
        <end position="486"/>
    </location>
</feature>
<comment type="subcellular location">
    <subcellularLocation>
        <location evidence="2">Cell inner membrane</location>
        <topology evidence="2">Multi-pass membrane protein</topology>
    </subcellularLocation>
</comment>
<dbReference type="InterPro" id="IPR027417">
    <property type="entry name" value="P-loop_NTPase"/>
</dbReference>
<dbReference type="InterPro" id="IPR017938">
    <property type="entry name" value="Riboflavin_synthase-like_b-brl"/>
</dbReference>
<dbReference type="InterPro" id="IPR039261">
    <property type="entry name" value="FNR_nucleotide-bd"/>
</dbReference>
<evidence type="ECO:0000256" key="16">
    <source>
        <dbReference type="ARBA" id="ARBA00023488"/>
    </source>
</evidence>
<evidence type="ECO:0000256" key="1">
    <source>
        <dbReference type="ARBA" id="ARBA00001974"/>
    </source>
</evidence>
<comment type="subunit">
    <text evidence="15">Forms a heterodimer with IrtB.</text>
</comment>
<feature type="transmembrane region" description="Helical" evidence="18">
    <location>
        <begin position="583"/>
        <end position="605"/>
    </location>
</feature>
<protein>
    <recommendedName>
        <fullName evidence="16">Mycobactin import ATP-binding/permease protein IrtA</fullName>
    </recommendedName>
</protein>
<keyword evidence="4" id="KW-1003">Cell membrane</keyword>
<dbReference type="InterPro" id="IPR039421">
    <property type="entry name" value="Type_1_exporter"/>
</dbReference>
<dbReference type="RefSeq" id="WP_068571213.1">
    <property type="nucleotide sequence ID" value="NZ_LSRE01000012.1"/>
</dbReference>
<dbReference type="OrthoDB" id="9806127at2"/>
<dbReference type="InterPro" id="IPR003439">
    <property type="entry name" value="ABC_transporter-like_ATP-bd"/>
</dbReference>
<dbReference type="InterPro" id="IPR017871">
    <property type="entry name" value="ABC_transporter-like_CS"/>
</dbReference>
<dbReference type="InterPro" id="IPR036640">
    <property type="entry name" value="ABC1_TM_sf"/>
</dbReference>
<comment type="similarity">
    <text evidence="14">Belongs to the ABC transporter superfamily. Siderophore-Fe(3+) uptake transporter (SIUT) (TC 3.A.1.21) family.</text>
</comment>
<comment type="cofactor">
    <cofactor evidence="1">
        <name>FAD</name>
        <dbReference type="ChEBI" id="CHEBI:57692"/>
    </cofactor>
</comment>
<dbReference type="Pfam" id="PF00664">
    <property type="entry name" value="ABC_membrane"/>
    <property type="match status" value="1"/>
</dbReference>
<feature type="region of interest" description="Disordered" evidence="17">
    <location>
        <begin position="238"/>
        <end position="311"/>
    </location>
</feature>
<dbReference type="GO" id="GO:0140359">
    <property type="term" value="F:ABC-type transporter activity"/>
    <property type="evidence" value="ECO:0007669"/>
    <property type="project" value="InterPro"/>
</dbReference>
<dbReference type="InterPro" id="IPR013113">
    <property type="entry name" value="SIP_FAD-bd"/>
</dbReference>
<evidence type="ECO:0000256" key="5">
    <source>
        <dbReference type="ARBA" id="ARBA00022519"/>
    </source>
</evidence>
<comment type="caution">
    <text evidence="23">The sequence shown here is derived from an EMBL/GenBank/DDBJ whole genome shotgun (WGS) entry which is preliminary data.</text>
</comment>
<dbReference type="AlphaFoldDB" id="A0A138AID9"/>
<evidence type="ECO:0000256" key="8">
    <source>
        <dbReference type="ARBA" id="ARBA00022741"/>
    </source>
</evidence>
<dbReference type="PANTHER" id="PTHR24221">
    <property type="entry name" value="ATP-BINDING CASSETTE SUB-FAMILY B"/>
    <property type="match status" value="1"/>
</dbReference>
<evidence type="ECO:0000313" key="24">
    <source>
        <dbReference type="Proteomes" id="UP000070258"/>
    </source>
</evidence>
<keyword evidence="5" id="KW-0997">Cell inner membrane</keyword>
<keyword evidence="10" id="KW-0067">ATP-binding</keyword>
<dbReference type="PROSITE" id="PS00211">
    <property type="entry name" value="ABC_TRANSPORTER_1"/>
    <property type="match status" value="1"/>
</dbReference>
<evidence type="ECO:0000256" key="9">
    <source>
        <dbReference type="ARBA" id="ARBA00022827"/>
    </source>
</evidence>
<evidence type="ECO:0000256" key="2">
    <source>
        <dbReference type="ARBA" id="ARBA00004429"/>
    </source>
</evidence>
<keyword evidence="9" id="KW-0274">FAD</keyword>
<dbReference type="Pfam" id="PF08021">
    <property type="entry name" value="FAD_binding_9"/>
    <property type="match status" value="1"/>
</dbReference>
<evidence type="ECO:0000259" key="20">
    <source>
        <dbReference type="PROSITE" id="PS50929"/>
    </source>
</evidence>
<dbReference type="GO" id="GO:0005524">
    <property type="term" value="F:ATP binding"/>
    <property type="evidence" value="ECO:0007669"/>
    <property type="project" value="UniProtKB-KW"/>
</dbReference>
<gene>
    <name evidence="23" type="ORF">AXK60_06790</name>
    <name evidence="22" type="ORF">AXK61_02590</name>
</gene>
<dbReference type="STRING" id="239498.AXK60_06790"/>
<dbReference type="CDD" id="cd06193">
    <property type="entry name" value="siderophore_interacting"/>
    <property type="match status" value="1"/>
</dbReference>
<name>A0A138AID9_9ACTN</name>
<feature type="domain" description="ABC transmembrane type-1" evidence="20">
    <location>
        <begin position="327"/>
        <end position="609"/>
    </location>
</feature>
<dbReference type="PANTHER" id="PTHR24221:SF654">
    <property type="entry name" value="ATP-BINDING CASSETTE SUB-FAMILY B MEMBER 6"/>
    <property type="match status" value="1"/>
</dbReference>
<dbReference type="InterPro" id="IPR007037">
    <property type="entry name" value="SIP_rossman_dom"/>
</dbReference>
<reference evidence="24" key="1">
    <citation type="submission" date="2016-02" db="EMBL/GenBank/DDBJ databases">
        <authorList>
            <person name="Wen L."/>
            <person name="He K."/>
            <person name="Yang H."/>
        </authorList>
    </citation>
    <scope>NUCLEOTIDE SEQUENCE [LARGE SCALE GENOMIC DNA]</scope>
    <source>
        <strain evidence="24">JCM 15929</strain>
    </source>
</reference>
<evidence type="ECO:0000313" key="23">
    <source>
        <dbReference type="EMBL" id="KXP10177.1"/>
    </source>
</evidence>